<keyword evidence="2" id="KW-1185">Reference proteome</keyword>
<gene>
    <name evidence="1" type="ORF">SAMN05444398_10779</name>
</gene>
<dbReference type="AlphaFoldDB" id="A0A1M7EI49"/>
<proteinExistence type="predicted"/>
<dbReference type="RefSeq" id="WP_268238456.1">
    <property type="nucleotide sequence ID" value="NZ_BMLR01000007.1"/>
</dbReference>
<accession>A0A1M7EI49</accession>
<dbReference type="Proteomes" id="UP000183974">
    <property type="component" value="Unassembled WGS sequence"/>
</dbReference>
<dbReference type="EMBL" id="FRBR01000007">
    <property type="protein sequence ID" value="SHL91300.1"/>
    <property type="molecule type" value="Genomic_DNA"/>
</dbReference>
<organism evidence="1 2">
    <name type="scientific">Roseovarius pacificus</name>
    <dbReference type="NCBI Taxonomy" id="337701"/>
    <lineage>
        <taxon>Bacteria</taxon>
        <taxon>Pseudomonadati</taxon>
        <taxon>Pseudomonadota</taxon>
        <taxon>Alphaproteobacteria</taxon>
        <taxon>Rhodobacterales</taxon>
        <taxon>Roseobacteraceae</taxon>
        <taxon>Roseovarius</taxon>
    </lineage>
</organism>
<evidence type="ECO:0000313" key="1">
    <source>
        <dbReference type="EMBL" id="SHL91300.1"/>
    </source>
</evidence>
<protein>
    <submittedName>
        <fullName evidence="1">Uncharacterized protein</fullName>
    </submittedName>
</protein>
<evidence type="ECO:0000313" key="2">
    <source>
        <dbReference type="Proteomes" id="UP000183974"/>
    </source>
</evidence>
<sequence>MQAVIILVQAGILTLMAVIGAQGDSESNRPCPSLTPNAEVECSF</sequence>
<reference evidence="1 2" key="1">
    <citation type="submission" date="2016-11" db="EMBL/GenBank/DDBJ databases">
        <authorList>
            <person name="Jaros S."/>
            <person name="Januszkiewicz K."/>
            <person name="Wedrychowicz H."/>
        </authorList>
    </citation>
    <scope>NUCLEOTIDE SEQUENCE [LARGE SCALE GENOMIC DNA]</scope>
    <source>
        <strain evidence="1 2">DSM 29589</strain>
    </source>
</reference>
<name>A0A1M7EI49_9RHOB</name>